<keyword evidence="1" id="KW-0812">Transmembrane</keyword>
<dbReference type="Proteomes" id="UP000199008">
    <property type="component" value="Unassembled WGS sequence"/>
</dbReference>
<reference evidence="3" key="1">
    <citation type="submission" date="2016-10" db="EMBL/GenBank/DDBJ databases">
        <authorList>
            <person name="Varghese N."/>
            <person name="Submissions S."/>
        </authorList>
    </citation>
    <scope>NUCLEOTIDE SEQUENCE [LARGE SCALE GENOMIC DNA]</scope>
    <source>
        <strain evidence="3">CGMCC 1.8895</strain>
    </source>
</reference>
<dbReference type="EMBL" id="FNFY01000004">
    <property type="protein sequence ID" value="SDK49329.1"/>
    <property type="molecule type" value="Genomic_DNA"/>
</dbReference>
<dbReference type="RefSeq" id="WP_052256217.1">
    <property type="nucleotide sequence ID" value="NZ_FNFY01000004.1"/>
</dbReference>
<protein>
    <submittedName>
        <fullName evidence="2">Uncharacterized protein</fullName>
    </submittedName>
</protein>
<proteinExistence type="predicted"/>
<sequence length="115" mass="12818">MWIIALGILFYIFSGLLIKLFLEFLSGEKNPETDYIGMTIGYSERLIIIVFVVLNQYTALGLIIAAKSILRFSGDKSNETVKKESEYVLVGTMISLVLGVANGLMFLWGFKEVIG</sequence>
<keyword evidence="1" id="KW-0472">Membrane</keyword>
<keyword evidence="1" id="KW-1133">Transmembrane helix</keyword>
<accession>A0A1G9CCE9</accession>
<gene>
    <name evidence="2" type="ORF">SAMN05216216_10417</name>
</gene>
<name>A0A1G9CCE9_9BACL</name>
<feature type="transmembrane region" description="Helical" evidence="1">
    <location>
        <begin position="87"/>
        <end position="110"/>
    </location>
</feature>
<evidence type="ECO:0000256" key="1">
    <source>
        <dbReference type="SAM" id="Phobius"/>
    </source>
</evidence>
<keyword evidence="3" id="KW-1185">Reference proteome</keyword>
<dbReference type="OrthoDB" id="5122730at2"/>
<feature type="transmembrane region" description="Helical" evidence="1">
    <location>
        <begin position="46"/>
        <end position="66"/>
    </location>
</feature>
<organism evidence="2 3">
    <name type="scientific">Lacicoccus qingdaonensis</name>
    <dbReference type="NCBI Taxonomy" id="576118"/>
    <lineage>
        <taxon>Bacteria</taxon>
        <taxon>Bacillati</taxon>
        <taxon>Bacillota</taxon>
        <taxon>Bacilli</taxon>
        <taxon>Bacillales</taxon>
        <taxon>Salinicoccaceae</taxon>
        <taxon>Lacicoccus</taxon>
    </lineage>
</organism>
<evidence type="ECO:0000313" key="2">
    <source>
        <dbReference type="EMBL" id="SDK49329.1"/>
    </source>
</evidence>
<dbReference type="STRING" id="576118.SAMN05216216_10417"/>
<dbReference type="AlphaFoldDB" id="A0A1G9CCE9"/>
<evidence type="ECO:0000313" key="3">
    <source>
        <dbReference type="Proteomes" id="UP000199008"/>
    </source>
</evidence>
<feature type="transmembrane region" description="Helical" evidence="1">
    <location>
        <begin position="7"/>
        <end position="26"/>
    </location>
</feature>